<keyword evidence="1" id="KW-0378">Hydrolase</keyword>
<sequence>MKRQQKEARRLMETDVIIWDEISMASKAAFEAVDILLRDVMQNNSPFGNKLIVVGGDFRQTLPIVQHGGREETVQACVSRSLLWPLFNKLRLSTNMRARDATVEWQEFLLKVGNGEVNDADGCIALPQDRICTGDIVTSVFGETIQPGSVYDLAERAILAPKNSHVHTINADTLTRLRVLNQGTDEKIFRSVDEAIVDGNVDQFQMPTEYLNSLTPPGMPPHELHLKKGTIVMLMRNLDVDNGLCNGTRLAVETLGRFVLGCRFISGQRKEQLTLIPRIDLYWDGVPFRLRRRQFPLRVAFAMTINKSQGQTFSHIGLFLPEDVFSHGQLYTALSRVRQPEGLLIKANSNVVKNVVFSEVFE</sequence>
<keyword evidence="5" id="KW-1185">Reference proteome</keyword>
<name>A0A0N4YV05_NIPBR</name>
<dbReference type="GO" id="GO:0016787">
    <property type="term" value="F:hydrolase activity"/>
    <property type="evidence" value="ECO:0007669"/>
    <property type="project" value="UniProtKB-KW"/>
</dbReference>
<dbReference type="PANTHER" id="PTHR10492">
    <property type="match status" value="1"/>
</dbReference>
<evidence type="ECO:0000259" key="3">
    <source>
        <dbReference type="Pfam" id="PF21530"/>
    </source>
</evidence>
<protein>
    <recommendedName>
        <fullName evidence="1">ATP-dependent DNA helicase</fullName>
        <ecNumber evidence="1">5.6.2.3</ecNumber>
    </recommendedName>
</protein>
<dbReference type="CDD" id="cd18809">
    <property type="entry name" value="SF1_C_RecD"/>
    <property type="match status" value="1"/>
</dbReference>
<reference evidence="6" key="1">
    <citation type="submission" date="2017-02" db="UniProtKB">
        <authorList>
            <consortium name="WormBaseParasite"/>
        </authorList>
    </citation>
    <scope>IDENTIFICATION</scope>
</reference>
<dbReference type="EC" id="5.6.2.3" evidence="1"/>
<dbReference type="GO" id="GO:0006281">
    <property type="term" value="P:DNA repair"/>
    <property type="evidence" value="ECO:0007669"/>
    <property type="project" value="UniProtKB-KW"/>
</dbReference>
<evidence type="ECO:0000313" key="4">
    <source>
        <dbReference type="EMBL" id="VDL84819.1"/>
    </source>
</evidence>
<dbReference type="SUPFAM" id="SSF52540">
    <property type="entry name" value="P-loop containing nucleoside triphosphate hydrolases"/>
    <property type="match status" value="1"/>
</dbReference>
<keyword evidence="1" id="KW-0233">DNA recombination</keyword>
<dbReference type="GO" id="GO:0043139">
    <property type="term" value="F:5'-3' DNA helicase activity"/>
    <property type="evidence" value="ECO:0007669"/>
    <property type="project" value="UniProtKB-EC"/>
</dbReference>
<evidence type="ECO:0000256" key="1">
    <source>
        <dbReference type="RuleBase" id="RU363044"/>
    </source>
</evidence>
<evidence type="ECO:0000259" key="2">
    <source>
        <dbReference type="Pfam" id="PF05970"/>
    </source>
</evidence>
<evidence type="ECO:0000313" key="6">
    <source>
        <dbReference type="WBParaSite" id="NBR_0002107701-mRNA-1"/>
    </source>
</evidence>
<dbReference type="EMBL" id="UYSL01025887">
    <property type="protein sequence ID" value="VDL84819.1"/>
    <property type="molecule type" value="Genomic_DNA"/>
</dbReference>
<evidence type="ECO:0000313" key="5">
    <source>
        <dbReference type="Proteomes" id="UP000271162"/>
    </source>
</evidence>
<reference evidence="4 5" key="2">
    <citation type="submission" date="2018-11" db="EMBL/GenBank/DDBJ databases">
        <authorList>
            <consortium name="Pathogen Informatics"/>
        </authorList>
    </citation>
    <scope>NUCLEOTIDE SEQUENCE [LARGE SCALE GENOMIC DNA]</scope>
</reference>
<dbReference type="WBParaSite" id="NBR_0002107701-mRNA-1">
    <property type="protein sequence ID" value="NBR_0002107701-mRNA-1"/>
    <property type="gene ID" value="NBR_0002107701"/>
</dbReference>
<dbReference type="GO" id="GO:0000723">
    <property type="term" value="P:telomere maintenance"/>
    <property type="evidence" value="ECO:0007669"/>
    <property type="project" value="InterPro"/>
</dbReference>
<dbReference type="PANTHER" id="PTHR10492:SF57">
    <property type="entry name" value="ATP-DEPENDENT DNA HELICASE"/>
    <property type="match status" value="1"/>
</dbReference>
<keyword evidence="1" id="KW-0067">ATP-binding</keyword>
<dbReference type="GO" id="GO:0006310">
    <property type="term" value="P:DNA recombination"/>
    <property type="evidence" value="ECO:0007669"/>
    <property type="project" value="UniProtKB-KW"/>
</dbReference>
<dbReference type="InterPro" id="IPR010285">
    <property type="entry name" value="DNA_helicase_pif1-like_DEAD"/>
</dbReference>
<keyword evidence="1" id="KW-0227">DNA damage</keyword>
<gene>
    <name evidence="4" type="ORF">NBR_LOCUS21078</name>
</gene>
<dbReference type="InterPro" id="IPR027417">
    <property type="entry name" value="P-loop_NTPase"/>
</dbReference>
<dbReference type="Pfam" id="PF21530">
    <property type="entry name" value="Pif1_2B_dom"/>
    <property type="match status" value="1"/>
</dbReference>
<feature type="domain" description="DNA helicase Pif1-like 2B" evidence="3">
    <location>
        <begin position="209"/>
        <end position="254"/>
    </location>
</feature>
<dbReference type="GO" id="GO:0005524">
    <property type="term" value="F:ATP binding"/>
    <property type="evidence" value="ECO:0007669"/>
    <property type="project" value="UniProtKB-KW"/>
</dbReference>
<keyword evidence="1" id="KW-0347">Helicase</keyword>
<accession>A0A0N4YV05</accession>
<comment type="cofactor">
    <cofactor evidence="1">
        <name>Mg(2+)</name>
        <dbReference type="ChEBI" id="CHEBI:18420"/>
    </cofactor>
</comment>
<dbReference type="Proteomes" id="UP000271162">
    <property type="component" value="Unassembled WGS sequence"/>
</dbReference>
<keyword evidence="1" id="KW-0547">Nucleotide-binding</keyword>
<organism evidence="6">
    <name type="scientific">Nippostrongylus brasiliensis</name>
    <name type="common">Rat hookworm</name>
    <dbReference type="NCBI Taxonomy" id="27835"/>
    <lineage>
        <taxon>Eukaryota</taxon>
        <taxon>Metazoa</taxon>
        <taxon>Ecdysozoa</taxon>
        <taxon>Nematoda</taxon>
        <taxon>Chromadorea</taxon>
        <taxon>Rhabditida</taxon>
        <taxon>Rhabditina</taxon>
        <taxon>Rhabditomorpha</taxon>
        <taxon>Strongyloidea</taxon>
        <taxon>Heligmosomidae</taxon>
        <taxon>Nippostrongylus</taxon>
    </lineage>
</organism>
<dbReference type="Gene3D" id="3.40.50.300">
    <property type="entry name" value="P-loop containing nucleotide triphosphate hydrolases"/>
    <property type="match status" value="2"/>
</dbReference>
<dbReference type="OMA" id="DELNACQ"/>
<dbReference type="InterPro" id="IPR049163">
    <property type="entry name" value="Pif1-like_2B_dom"/>
</dbReference>
<dbReference type="Pfam" id="PF05970">
    <property type="entry name" value="PIF1"/>
    <property type="match status" value="1"/>
</dbReference>
<feature type="domain" description="DNA helicase Pif1-like DEAD-box helicase" evidence="2">
    <location>
        <begin position="1"/>
        <end position="120"/>
    </location>
</feature>
<dbReference type="AlphaFoldDB" id="A0A0N4YV05"/>
<comment type="similarity">
    <text evidence="1">Belongs to the helicase family.</text>
</comment>
<dbReference type="STRING" id="27835.A0A0N4YV05"/>
<comment type="catalytic activity">
    <reaction evidence="1">
        <text>ATP + H2O = ADP + phosphate + H(+)</text>
        <dbReference type="Rhea" id="RHEA:13065"/>
        <dbReference type="ChEBI" id="CHEBI:15377"/>
        <dbReference type="ChEBI" id="CHEBI:15378"/>
        <dbReference type="ChEBI" id="CHEBI:30616"/>
        <dbReference type="ChEBI" id="CHEBI:43474"/>
        <dbReference type="ChEBI" id="CHEBI:456216"/>
        <dbReference type="EC" id="5.6.2.3"/>
    </reaction>
</comment>
<keyword evidence="1" id="KW-0234">DNA repair</keyword>
<proteinExistence type="inferred from homology"/>